<sequence>MTAVVLCGPERPSTLNPTLIRTQTQPLAISAQLLKLQALWSSGPRRQETLPMHRGSWLLGQDLGANAQRILQGAASLNLGFQTFLPKGRDYLIHK</sequence>
<reference evidence="1" key="1">
    <citation type="journal article" date="2019" name="bioRxiv">
        <title>The Genome of the Zebra Mussel, Dreissena polymorpha: A Resource for Invasive Species Research.</title>
        <authorList>
            <person name="McCartney M.A."/>
            <person name="Auch B."/>
            <person name="Kono T."/>
            <person name="Mallez S."/>
            <person name="Zhang Y."/>
            <person name="Obille A."/>
            <person name="Becker A."/>
            <person name="Abrahante J.E."/>
            <person name="Garbe J."/>
            <person name="Badalamenti J.P."/>
            <person name="Herman A."/>
            <person name="Mangelson H."/>
            <person name="Liachko I."/>
            <person name="Sullivan S."/>
            <person name="Sone E.D."/>
            <person name="Koren S."/>
            <person name="Silverstein K.A.T."/>
            <person name="Beckman K.B."/>
            <person name="Gohl D.M."/>
        </authorList>
    </citation>
    <scope>NUCLEOTIDE SEQUENCE</scope>
    <source>
        <strain evidence="1">Duluth1</strain>
        <tissue evidence="1">Whole animal</tissue>
    </source>
</reference>
<reference evidence="1" key="2">
    <citation type="submission" date="2020-11" db="EMBL/GenBank/DDBJ databases">
        <authorList>
            <person name="McCartney M.A."/>
            <person name="Auch B."/>
            <person name="Kono T."/>
            <person name="Mallez S."/>
            <person name="Becker A."/>
            <person name="Gohl D.M."/>
            <person name="Silverstein K.A.T."/>
            <person name="Koren S."/>
            <person name="Bechman K.B."/>
            <person name="Herman A."/>
            <person name="Abrahante J.E."/>
            <person name="Garbe J."/>
        </authorList>
    </citation>
    <scope>NUCLEOTIDE SEQUENCE</scope>
    <source>
        <strain evidence="1">Duluth1</strain>
        <tissue evidence="1">Whole animal</tissue>
    </source>
</reference>
<dbReference type="Proteomes" id="UP000828390">
    <property type="component" value="Unassembled WGS sequence"/>
</dbReference>
<dbReference type="EMBL" id="JAIWYP010000001">
    <property type="protein sequence ID" value="KAH3895518.1"/>
    <property type="molecule type" value="Genomic_DNA"/>
</dbReference>
<name>A0A9D4NFG0_DREPO</name>
<evidence type="ECO:0000313" key="2">
    <source>
        <dbReference type="Proteomes" id="UP000828390"/>
    </source>
</evidence>
<organism evidence="1 2">
    <name type="scientific">Dreissena polymorpha</name>
    <name type="common">Zebra mussel</name>
    <name type="synonym">Mytilus polymorpha</name>
    <dbReference type="NCBI Taxonomy" id="45954"/>
    <lineage>
        <taxon>Eukaryota</taxon>
        <taxon>Metazoa</taxon>
        <taxon>Spiralia</taxon>
        <taxon>Lophotrochozoa</taxon>
        <taxon>Mollusca</taxon>
        <taxon>Bivalvia</taxon>
        <taxon>Autobranchia</taxon>
        <taxon>Heteroconchia</taxon>
        <taxon>Euheterodonta</taxon>
        <taxon>Imparidentia</taxon>
        <taxon>Neoheterodontei</taxon>
        <taxon>Myida</taxon>
        <taxon>Dreissenoidea</taxon>
        <taxon>Dreissenidae</taxon>
        <taxon>Dreissena</taxon>
    </lineage>
</organism>
<proteinExistence type="predicted"/>
<protein>
    <submittedName>
        <fullName evidence="1">Uncharacterized protein</fullName>
    </submittedName>
</protein>
<dbReference type="AlphaFoldDB" id="A0A9D4NFG0"/>
<evidence type="ECO:0000313" key="1">
    <source>
        <dbReference type="EMBL" id="KAH3895518.1"/>
    </source>
</evidence>
<feature type="non-terminal residue" evidence="1">
    <location>
        <position position="95"/>
    </location>
</feature>
<keyword evidence="2" id="KW-1185">Reference proteome</keyword>
<comment type="caution">
    <text evidence="1">The sequence shown here is derived from an EMBL/GenBank/DDBJ whole genome shotgun (WGS) entry which is preliminary data.</text>
</comment>
<accession>A0A9D4NFG0</accession>
<gene>
    <name evidence="1" type="ORF">DPMN_019683</name>
</gene>